<dbReference type="EMBL" id="JBHMCT010000008">
    <property type="protein sequence ID" value="MFB9554971.1"/>
    <property type="molecule type" value="Genomic_DNA"/>
</dbReference>
<dbReference type="PROSITE" id="PS51257">
    <property type="entry name" value="PROKAR_LIPOPROTEIN"/>
    <property type="match status" value="1"/>
</dbReference>
<evidence type="ECO:0000256" key="1">
    <source>
        <dbReference type="SAM" id="MobiDB-lite"/>
    </source>
</evidence>
<name>A0ABV5QQK6_9ACTN</name>
<accession>A0ABV5QQK6</accession>
<feature type="region of interest" description="Disordered" evidence="1">
    <location>
        <begin position="23"/>
        <end position="54"/>
    </location>
</feature>
<evidence type="ECO:0000313" key="3">
    <source>
        <dbReference type="Proteomes" id="UP001589716"/>
    </source>
</evidence>
<organism evidence="2 3">
    <name type="scientific">Streptomyces roseoviridis</name>
    <dbReference type="NCBI Taxonomy" id="67361"/>
    <lineage>
        <taxon>Bacteria</taxon>
        <taxon>Bacillati</taxon>
        <taxon>Actinomycetota</taxon>
        <taxon>Actinomycetes</taxon>
        <taxon>Kitasatosporales</taxon>
        <taxon>Streptomycetaceae</taxon>
        <taxon>Streptomyces</taxon>
    </lineage>
</organism>
<evidence type="ECO:0008006" key="4">
    <source>
        <dbReference type="Google" id="ProtNLM"/>
    </source>
</evidence>
<dbReference type="Proteomes" id="UP001589716">
    <property type="component" value="Unassembled WGS sequence"/>
</dbReference>
<sequence>MRKAKWAAAAAGVVLLVAGCGSTGGSDKGGSSSTGGSSASAGSTGGGSEAGGGEELTADAVSKEIETAATAAGFTQDASGEQIPPGLEKCMVSWTPDAEKAADPKKSYADTVAALGKGGWKTGQSLTQGGSTVQTLTKANWLLKASDHSTGPVKMVMFIASDSSPVCEALFKADLEKSKKS</sequence>
<protein>
    <recommendedName>
        <fullName evidence="4">Lipoprotein</fullName>
    </recommendedName>
</protein>
<feature type="compositionally biased region" description="Low complexity" evidence="1">
    <location>
        <begin position="29"/>
        <end position="42"/>
    </location>
</feature>
<gene>
    <name evidence="2" type="ORF">ACFFTP_12290</name>
</gene>
<evidence type="ECO:0000313" key="2">
    <source>
        <dbReference type="EMBL" id="MFB9554971.1"/>
    </source>
</evidence>
<proteinExistence type="predicted"/>
<reference evidence="2 3" key="1">
    <citation type="submission" date="2024-09" db="EMBL/GenBank/DDBJ databases">
        <authorList>
            <person name="Sun Q."/>
            <person name="Mori K."/>
        </authorList>
    </citation>
    <scope>NUCLEOTIDE SEQUENCE [LARGE SCALE GENOMIC DNA]</scope>
    <source>
        <strain evidence="2 3">JCM 4414</strain>
    </source>
</reference>
<keyword evidence="3" id="KW-1185">Reference proteome</keyword>
<feature type="compositionally biased region" description="Gly residues" evidence="1">
    <location>
        <begin position="43"/>
        <end position="54"/>
    </location>
</feature>
<comment type="caution">
    <text evidence="2">The sequence shown here is derived from an EMBL/GenBank/DDBJ whole genome shotgun (WGS) entry which is preliminary data.</text>
</comment>
<dbReference type="RefSeq" id="WP_345488780.1">
    <property type="nucleotide sequence ID" value="NZ_BAAAWU010000001.1"/>
</dbReference>